<dbReference type="AlphaFoldDB" id="A0A9W9Z078"/>
<reference evidence="2" key="1">
    <citation type="submission" date="2023-01" db="EMBL/GenBank/DDBJ databases">
        <title>Genome assembly of the deep-sea coral Lophelia pertusa.</title>
        <authorList>
            <person name="Herrera S."/>
            <person name="Cordes E."/>
        </authorList>
    </citation>
    <scope>NUCLEOTIDE SEQUENCE</scope>
    <source>
        <strain evidence="2">USNM1676648</strain>
        <tissue evidence="2">Polyp</tissue>
    </source>
</reference>
<proteinExistence type="predicted"/>
<gene>
    <name evidence="2" type="ORF">OS493_017906</name>
</gene>
<name>A0A9W9Z078_9CNID</name>
<sequence>MCVQINSFGKENVDGQKNLLLPDAGHWKCETEHERNRELSEEHGSLSYKMSIVWMETNIRMTRFYYPTFSSSGPAMKTQAQDKKTKLIFKRHRK</sequence>
<accession>A0A9W9Z078</accession>
<keyword evidence="3" id="KW-1185">Reference proteome</keyword>
<evidence type="ECO:0000256" key="1">
    <source>
        <dbReference type="SAM" id="MobiDB-lite"/>
    </source>
</evidence>
<comment type="caution">
    <text evidence="2">The sequence shown here is derived from an EMBL/GenBank/DDBJ whole genome shotgun (WGS) entry which is preliminary data.</text>
</comment>
<dbReference type="Proteomes" id="UP001163046">
    <property type="component" value="Unassembled WGS sequence"/>
</dbReference>
<organism evidence="2 3">
    <name type="scientific">Desmophyllum pertusum</name>
    <dbReference type="NCBI Taxonomy" id="174260"/>
    <lineage>
        <taxon>Eukaryota</taxon>
        <taxon>Metazoa</taxon>
        <taxon>Cnidaria</taxon>
        <taxon>Anthozoa</taxon>
        <taxon>Hexacorallia</taxon>
        <taxon>Scleractinia</taxon>
        <taxon>Caryophylliina</taxon>
        <taxon>Caryophylliidae</taxon>
        <taxon>Desmophyllum</taxon>
    </lineage>
</organism>
<dbReference type="EMBL" id="MU826835">
    <property type="protein sequence ID" value="KAJ7372635.1"/>
    <property type="molecule type" value="Genomic_DNA"/>
</dbReference>
<evidence type="ECO:0000313" key="3">
    <source>
        <dbReference type="Proteomes" id="UP001163046"/>
    </source>
</evidence>
<protein>
    <submittedName>
        <fullName evidence="2">Uncharacterized protein</fullName>
    </submittedName>
</protein>
<evidence type="ECO:0000313" key="2">
    <source>
        <dbReference type="EMBL" id="KAJ7372635.1"/>
    </source>
</evidence>
<feature type="region of interest" description="Disordered" evidence="1">
    <location>
        <begin position="73"/>
        <end position="94"/>
    </location>
</feature>